<dbReference type="Proteomes" id="UP001152300">
    <property type="component" value="Unassembled WGS sequence"/>
</dbReference>
<reference evidence="1" key="1">
    <citation type="submission" date="2022-11" db="EMBL/GenBank/DDBJ databases">
        <title>Genome Resource of Sclerotinia nivalis Strain SnTB1, a Plant Pathogen Isolated from American Ginseng.</title>
        <authorList>
            <person name="Fan S."/>
        </authorList>
    </citation>
    <scope>NUCLEOTIDE SEQUENCE</scope>
    <source>
        <strain evidence="1">SnTB1</strain>
    </source>
</reference>
<comment type="caution">
    <text evidence="1">The sequence shown here is derived from an EMBL/GenBank/DDBJ whole genome shotgun (WGS) entry which is preliminary data.</text>
</comment>
<dbReference type="AlphaFoldDB" id="A0A9X0DDN1"/>
<sequence length="163" mass="18561">MSQAFGSVPPPPGTESPTRGVKALYIHCIGDQKSPWSTQIHRSHNFGQPYHLHQNKPTGISVHMRLPILTRKTEYVDPHWANKRGNIDYASRKYPMSDRKALYLDLPVDNNHESTWGFADMEKWDLIIGTVLVARQDKKDITAQQVEGLARFASMIFHLPCVI</sequence>
<name>A0A9X0DDN1_9HELO</name>
<protein>
    <submittedName>
        <fullName evidence="1">Uncharacterized protein</fullName>
    </submittedName>
</protein>
<keyword evidence="2" id="KW-1185">Reference proteome</keyword>
<dbReference type="EMBL" id="JAPEIS010000015">
    <property type="protein sequence ID" value="KAJ8058954.1"/>
    <property type="molecule type" value="Genomic_DNA"/>
</dbReference>
<accession>A0A9X0DDN1</accession>
<dbReference type="OrthoDB" id="437457at2759"/>
<evidence type="ECO:0000313" key="2">
    <source>
        <dbReference type="Proteomes" id="UP001152300"/>
    </source>
</evidence>
<organism evidence="1 2">
    <name type="scientific">Sclerotinia nivalis</name>
    <dbReference type="NCBI Taxonomy" id="352851"/>
    <lineage>
        <taxon>Eukaryota</taxon>
        <taxon>Fungi</taxon>
        <taxon>Dikarya</taxon>
        <taxon>Ascomycota</taxon>
        <taxon>Pezizomycotina</taxon>
        <taxon>Leotiomycetes</taxon>
        <taxon>Helotiales</taxon>
        <taxon>Sclerotiniaceae</taxon>
        <taxon>Sclerotinia</taxon>
    </lineage>
</organism>
<gene>
    <name evidence="1" type="ORF">OCU04_011938</name>
</gene>
<evidence type="ECO:0000313" key="1">
    <source>
        <dbReference type="EMBL" id="KAJ8058954.1"/>
    </source>
</evidence>
<proteinExistence type="predicted"/>